<name>A0A8C0XA80_CASCN</name>
<proteinExistence type="predicted"/>
<evidence type="ECO:0000313" key="1">
    <source>
        <dbReference type="Ensembl" id="ENSCCNP00000022542.1"/>
    </source>
</evidence>
<reference evidence="1" key="1">
    <citation type="submission" date="2023-09" db="UniProtKB">
        <authorList>
            <consortium name="Ensembl"/>
        </authorList>
    </citation>
    <scope>IDENTIFICATION</scope>
</reference>
<sequence>MLALANKLKRDDSLKGSWMSEATQRVSGRDKLLSKEVAKPEANLPCACKVPFPEPNELQFYQLTITPDKGSYWDCSAAWLLLPATVHPLGY</sequence>
<protein>
    <submittedName>
        <fullName evidence="1">Uncharacterized protein</fullName>
    </submittedName>
</protein>
<organism evidence="1">
    <name type="scientific">Castor canadensis</name>
    <name type="common">American beaver</name>
    <dbReference type="NCBI Taxonomy" id="51338"/>
    <lineage>
        <taxon>Eukaryota</taxon>
        <taxon>Metazoa</taxon>
        <taxon>Chordata</taxon>
        <taxon>Craniata</taxon>
        <taxon>Vertebrata</taxon>
        <taxon>Euteleostomi</taxon>
        <taxon>Mammalia</taxon>
        <taxon>Eutheria</taxon>
        <taxon>Euarchontoglires</taxon>
        <taxon>Glires</taxon>
        <taxon>Rodentia</taxon>
        <taxon>Castorimorpha</taxon>
        <taxon>Castoridae</taxon>
        <taxon>Castor</taxon>
    </lineage>
</organism>
<accession>A0A8C0XA80</accession>
<dbReference type="Ensembl" id="ENSCCNT00000028857.1">
    <property type="protein sequence ID" value="ENSCCNP00000022542.1"/>
    <property type="gene ID" value="ENSCCNG00000022168.1"/>
</dbReference>
<dbReference type="AlphaFoldDB" id="A0A8C0XA80"/>